<keyword evidence="11" id="KW-0966">Cell projection</keyword>
<dbReference type="GO" id="GO:0005200">
    <property type="term" value="F:structural constituent of cytoskeleton"/>
    <property type="evidence" value="ECO:0007669"/>
    <property type="project" value="InterPro"/>
</dbReference>
<dbReference type="InterPro" id="IPR003008">
    <property type="entry name" value="Tubulin_FtsZ_GTPase"/>
</dbReference>
<dbReference type="InterPro" id="IPR036525">
    <property type="entry name" value="Tubulin/FtsZ_GTPase_sf"/>
</dbReference>
<dbReference type="GO" id="GO:0005634">
    <property type="term" value="C:nucleus"/>
    <property type="evidence" value="ECO:0007669"/>
    <property type="project" value="UniProtKB-SubCell"/>
</dbReference>
<dbReference type="GO" id="GO:0005929">
    <property type="term" value="C:cilium"/>
    <property type="evidence" value="ECO:0007669"/>
    <property type="project" value="UniProtKB-SubCell"/>
</dbReference>
<dbReference type="PRINTS" id="PR01224">
    <property type="entry name" value="DELTATUBULIN"/>
</dbReference>
<evidence type="ECO:0000256" key="9">
    <source>
        <dbReference type="ARBA" id="ARBA00023134"/>
    </source>
</evidence>
<evidence type="ECO:0000256" key="7">
    <source>
        <dbReference type="ARBA" id="ARBA00022741"/>
    </source>
</evidence>
<dbReference type="OrthoDB" id="10250004at2759"/>
<evidence type="ECO:0000256" key="10">
    <source>
        <dbReference type="ARBA" id="ARBA00023242"/>
    </source>
</evidence>
<dbReference type="GO" id="GO:0005814">
    <property type="term" value="C:centriole"/>
    <property type="evidence" value="ECO:0007669"/>
    <property type="project" value="UniProtKB-SubCell"/>
</dbReference>
<dbReference type="AlphaFoldDB" id="A0A150H484"/>
<dbReference type="GO" id="GO:0007017">
    <property type="term" value="P:microtubule-based process"/>
    <property type="evidence" value="ECO:0007669"/>
    <property type="project" value="InterPro"/>
</dbReference>
<dbReference type="CDD" id="cd02189">
    <property type="entry name" value="delta_zeta_tubulin-like"/>
    <property type="match status" value="1"/>
</dbReference>
<keyword evidence="8" id="KW-0970">Cilium biogenesis/degradation</keyword>
<dbReference type="STRING" id="33097.A0A150H484"/>
<dbReference type="Gene3D" id="3.40.50.1440">
    <property type="entry name" value="Tubulin/FtsZ, GTPase domain"/>
    <property type="match status" value="1"/>
</dbReference>
<dbReference type="InterPro" id="IPR017975">
    <property type="entry name" value="Tubulin_CS"/>
</dbReference>
<keyword evidence="10" id="KW-0539">Nucleus</keyword>
<keyword evidence="6" id="KW-0493">Microtubule</keyword>
<feature type="domain" description="Tubulin/FtsZ GTPase" evidence="15">
    <location>
        <begin position="37"/>
        <end position="237"/>
    </location>
</feature>
<protein>
    <recommendedName>
        <fullName evidence="5">Tubulin delta chain</fullName>
    </recommendedName>
    <alternativeName>
        <fullName evidence="12">Delta-tubulin</fullName>
    </alternativeName>
</protein>
<dbReference type="Proteomes" id="UP000075714">
    <property type="component" value="Unassembled WGS sequence"/>
</dbReference>
<comment type="similarity">
    <text evidence="4">Belongs to the tubulin family.</text>
</comment>
<evidence type="ECO:0000256" key="11">
    <source>
        <dbReference type="ARBA" id="ARBA00023273"/>
    </source>
</evidence>
<dbReference type="PANTHER" id="PTHR11588">
    <property type="entry name" value="TUBULIN"/>
    <property type="match status" value="1"/>
</dbReference>
<dbReference type="SUPFAM" id="SSF55307">
    <property type="entry name" value="Tubulin C-terminal domain-like"/>
    <property type="match status" value="1"/>
</dbReference>
<evidence type="ECO:0000256" key="12">
    <source>
        <dbReference type="ARBA" id="ARBA00030594"/>
    </source>
</evidence>
<organism evidence="16 17">
    <name type="scientific">Gonium pectorale</name>
    <name type="common">Green alga</name>
    <dbReference type="NCBI Taxonomy" id="33097"/>
    <lineage>
        <taxon>Eukaryota</taxon>
        <taxon>Viridiplantae</taxon>
        <taxon>Chlorophyta</taxon>
        <taxon>core chlorophytes</taxon>
        <taxon>Chlorophyceae</taxon>
        <taxon>CS clade</taxon>
        <taxon>Chlamydomonadales</taxon>
        <taxon>Volvocaceae</taxon>
        <taxon>Gonium</taxon>
    </lineage>
</organism>
<dbReference type="InterPro" id="IPR008280">
    <property type="entry name" value="Tub_FtsZ_C"/>
</dbReference>
<dbReference type="GO" id="GO:0030030">
    <property type="term" value="P:cell projection organization"/>
    <property type="evidence" value="ECO:0007669"/>
    <property type="project" value="UniProtKB-KW"/>
</dbReference>
<dbReference type="InterPro" id="IPR000217">
    <property type="entry name" value="Tubulin"/>
</dbReference>
<dbReference type="SMART" id="SM00864">
    <property type="entry name" value="Tubulin"/>
    <property type="match status" value="1"/>
</dbReference>
<evidence type="ECO:0000256" key="1">
    <source>
        <dbReference type="ARBA" id="ARBA00004114"/>
    </source>
</evidence>
<evidence type="ECO:0000313" key="16">
    <source>
        <dbReference type="EMBL" id="KXZ56936.1"/>
    </source>
</evidence>
<evidence type="ECO:0000256" key="14">
    <source>
        <dbReference type="SAM" id="MobiDB-lite"/>
    </source>
</evidence>
<dbReference type="PROSITE" id="PS00227">
    <property type="entry name" value="TUBULIN"/>
    <property type="match status" value="1"/>
</dbReference>
<dbReference type="EMBL" id="LSYV01000002">
    <property type="protein sequence ID" value="KXZ56936.1"/>
    <property type="molecule type" value="Genomic_DNA"/>
</dbReference>
<dbReference type="GO" id="GO:0005525">
    <property type="term" value="F:GTP binding"/>
    <property type="evidence" value="ECO:0007669"/>
    <property type="project" value="UniProtKB-KW"/>
</dbReference>
<dbReference type="InterPro" id="IPR002967">
    <property type="entry name" value="Delta_tubulin"/>
</dbReference>
<keyword evidence="7" id="KW-0547">Nucleotide-binding</keyword>
<evidence type="ECO:0000256" key="5">
    <source>
        <dbReference type="ARBA" id="ARBA00014184"/>
    </source>
</evidence>
<evidence type="ECO:0000256" key="4">
    <source>
        <dbReference type="ARBA" id="ARBA00009636"/>
    </source>
</evidence>
<reference evidence="17" key="1">
    <citation type="journal article" date="2016" name="Nat. Commun.">
        <title>The Gonium pectorale genome demonstrates co-option of cell cycle regulation during the evolution of multicellularity.</title>
        <authorList>
            <person name="Hanschen E.R."/>
            <person name="Marriage T.N."/>
            <person name="Ferris P.J."/>
            <person name="Hamaji T."/>
            <person name="Toyoda A."/>
            <person name="Fujiyama A."/>
            <person name="Neme R."/>
            <person name="Noguchi H."/>
            <person name="Minakuchi Y."/>
            <person name="Suzuki M."/>
            <person name="Kawai-Toyooka H."/>
            <person name="Smith D.R."/>
            <person name="Sparks H."/>
            <person name="Anderson J."/>
            <person name="Bakaric R."/>
            <person name="Luria V."/>
            <person name="Karger A."/>
            <person name="Kirschner M.W."/>
            <person name="Durand P.M."/>
            <person name="Michod R.E."/>
            <person name="Nozaki H."/>
            <person name="Olson B.J."/>
        </authorList>
    </citation>
    <scope>NUCLEOTIDE SEQUENCE [LARGE SCALE GENOMIC DNA]</scope>
    <source>
        <strain evidence="17">NIES-2863</strain>
    </source>
</reference>
<keyword evidence="9" id="KW-0342">GTP-binding</keyword>
<comment type="subcellular location">
    <subcellularLocation>
        <location evidence="3">Cell projection</location>
        <location evidence="3">Cilium</location>
    </subcellularLocation>
    <subcellularLocation>
        <location evidence="1">Cytoplasm</location>
        <location evidence="1">Cytoskeleton</location>
        <location evidence="1">Microtubule organizing center</location>
        <location evidence="1">Centrosome</location>
        <location evidence="1">Centriole</location>
    </subcellularLocation>
    <subcellularLocation>
        <location evidence="2">Nucleus</location>
    </subcellularLocation>
</comment>
<keyword evidence="17" id="KW-1185">Reference proteome</keyword>
<dbReference type="Pfam" id="PF00091">
    <property type="entry name" value="Tubulin"/>
    <property type="match status" value="1"/>
</dbReference>
<evidence type="ECO:0000256" key="8">
    <source>
        <dbReference type="ARBA" id="ARBA00022794"/>
    </source>
</evidence>
<dbReference type="GO" id="GO:0005874">
    <property type="term" value="C:microtubule"/>
    <property type="evidence" value="ECO:0007669"/>
    <property type="project" value="UniProtKB-KW"/>
</dbReference>
<dbReference type="SUPFAM" id="SSF52490">
    <property type="entry name" value="Tubulin nucleotide-binding domain-like"/>
    <property type="match status" value="1"/>
</dbReference>
<evidence type="ECO:0000313" key="17">
    <source>
        <dbReference type="Proteomes" id="UP000075714"/>
    </source>
</evidence>
<evidence type="ECO:0000256" key="2">
    <source>
        <dbReference type="ARBA" id="ARBA00004123"/>
    </source>
</evidence>
<evidence type="ECO:0000256" key="13">
    <source>
        <dbReference type="ARBA" id="ARBA00046149"/>
    </source>
</evidence>
<evidence type="ECO:0000259" key="15">
    <source>
        <dbReference type="SMART" id="SM00864"/>
    </source>
</evidence>
<feature type="region of interest" description="Disordered" evidence="14">
    <location>
        <begin position="318"/>
        <end position="358"/>
    </location>
</feature>
<evidence type="ECO:0000256" key="3">
    <source>
        <dbReference type="ARBA" id="ARBA00004138"/>
    </source>
</evidence>
<name>A0A150H484_GONPE</name>
<sequence length="568" mass="58176">MPVITLQLGQCGNQLGSSFFGALATEFSSYDYGTEAVHEYYRPGEGATYTARAVLIDMEPKVVAGARSAAASSGSWWRYPASGYLVQQSGSGNNWAQGFHGYGPSVRDAALELVRREVEAADSLTGFLLLQSMAGGTGAGLGTYVAEALRDEYHSSFVTNCCVWPYESGEVIVQPYNTLFTLSHLADVSDGIILLENEALHRTAARGLGIARPSFGDMNGIAARALSSVLLPSQPRGPYANGSHSPAPAGAPSHHARGGPGSVPGSVPGTPGSGSGVQLPALRRNSSSSGNRAGEADSGLYGRLRQMLVTGSVLEEGMDWSVTPRSPGAGQGGGGTTTAGSAPAGGPPAGSPAMGGGGAAAVGVPRVNRAVANWLVLRGQGAADVDVAEFADPALTAPWAVDPLAVSQCGARFGRCLMAASLLSNDRRCVGPIQRMQEKAYGMLESRAFVHQYEKYGMSVSDFQACFARIEDIAQRYGIVTVPLAAAAARDPEGLALRPEAGPACELARQRRREAYSHVFGALRAVMTGEGAVGAGAGGAAAAAGGGGGGSAALSPAERSAFKNALLK</sequence>
<comment type="caution">
    <text evidence="16">The sequence shown here is derived from an EMBL/GenBank/DDBJ whole genome shotgun (WGS) entry which is preliminary data.</text>
</comment>
<feature type="region of interest" description="Disordered" evidence="14">
    <location>
        <begin position="234"/>
        <end position="298"/>
    </location>
</feature>
<gene>
    <name evidence="16" type="ORF">GPECTOR_1g844</name>
</gene>
<comment type="function">
    <text evidence="13">Acts as a positive regulator of hedgehog signaling and regulates ciliary function.</text>
</comment>
<dbReference type="PRINTS" id="PR01161">
    <property type="entry name" value="TUBULIN"/>
</dbReference>
<accession>A0A150H484</accession>
<evidence type="ECO:0000256" key="6">
    <source>
        <dbReference type="ARBA" id="ARBA00022701"/>
    </source>
</evidence>
<dbReference type="Gene3D" id="1.10.287.600">
    <property type="entry name" value="Helix hairpin bin"/>
    <property type="match status" value="1"/>
</dbReference>
<dbReference type="InterPro" id="IPR023123">
    <property type="entry name" value="Tubulin_C"/>
</dbReference>
<feature type="compositionally biased region" description="Low complexity" evidence="14">
    <location>
        <begin position="242"/>
        <end position="253"/>
    </location>
</feature>
<proteinExistence type="inferred from homology"/>